<dbReference type="PANTHER" id="PTHR43840">
    <property type="entry name" value="MITOCHONDRIAL METAL TRANSPORTER 1-RELATED"/>
    <property type="match status" value="1"/>
</dbReference>
<dbReference type="Gene3D" id="1.20.1510.10">
    <property type="entry name" value="Cation efflux protein transmembrane domain"/>
    <property type="match status" value="1"/>
</dbReference>
<dbReference type="GO" id="GO:0005774">
    <property type="term" value="C:vacuolar membrane"/>
    <property type="evidence" value="ECO:0007669"/>
    <property type="project" value="UniProtKB-SubCell"/>
</dbReference>
<gene>
    <name evidence="9" type="primary">MTPC1</name>
    <name evidence="9" type="ORF">AXF42_Ash013953</name>
</gene>
<feature type="domain" description="Cation efflux protein transmembrane" evidence="8">
    <location>
        <begin position="100"/>
        <end position="203"/>
    </location>
</feature>
<evidence type="ECO:0000259" key="8">
    <source>
        <dbReference type="Pfam" id="PF01545"/>
    </source>
</evidence>
<dbReference type="GO" id="GO:0008324">
    <property type="term" value="F:monoatomic cation transmembrane transporter activity"/>
    <property type="evidence" value="ECO:0007669"/>
    <property type="project" value="InterPro"/>
</dbReference>
<sequence>MLRTPAGRRKSEDRRALPHMGFRSSYLAILRRACHPGQSSCLWPQNRLCFPTSRLPAVLPPHEHQSSTLVSRRWHGGHSDDACHHHSIDEGAKAEGIFRLGLAADVALSVGKAVTGYICGSTAIIADAAHSVSDVVLSSVALLSFRAAKAPKDKEHPYGHGKFESLGALAISIMLLGTAGGIAWHAVDVLQVVLISSPNAINHTLGHHYNHNYGLGDHHHGIDLDHPILALGMTTLSISIKEG</sequence>
<keyword evidence="6" id="KW-1133">Transmembrane helix</keyword>
<evidence type="ECO:0000256" key="1">
    <source>
        <dbReference type="ARBA" id="ARBA00003168"/>
    </source>
</evidence>
<evidence type="ECO:0000256" key="3">
    <source>
        <dbReference type="ARBA" id="ARBA00008873"/>
    </source>
</evidence>
<comment type="function">
    <text evidence="1">Involved in sequestration of excess metal in the cytoplasm into vacuoles to maintain metal homeostasis.</text>
</comment>
<keyword evidence="4" id="KW-0813">Transport</keyword>
<comment type="subcellular location">
    <subcellularLocation>
        <location evidence="2">Membrane</location>
        <topology evidence="2">Multi-pass membrane protein</topology>
    </subcellularLocation>
</comment>
<reference evidence="9 10" key="1">
    <citation type="journal article" date="2017" name="Nature">
        <title>The Apostasia genome and the evolution of orchids.</title>
        <authorList>
            <person name="Zhang G.Q."/>
            <person name="Liu K.W."/>
            <person name="Li Z."/>
            <person name="Lohaus R."/>
            <person name="Hsiao Y.Y."/>
            <person name="Niu S.C."/>
            <person name="Wang J.Y."/>
            <person name="Lin Y.C."/>
            <person name="Xu Q."/>
            <person name="Chen L.J."/>
            <person name="Yoshida K."/>
            <person name="Fujiwara S."/>
            <person name="Wang Z.W."/>
            <person name="Zhang Y.Q."/>
            <person name="Mitsuda N."/>
            <person name="Wang M."/>
            <person name="Liu G.H."/>
            <person name="Pecoraro L."/>
            <person name="Huang H.X."/>
            <person name="Xiao X.J."/>
            <person name="Lin M."/>
            <person name="Wu X.Y."/>
            <person name="Wu W.L."/>
            <person name="Chen Y.Y."/>
            <person name="Chang S.B."/>
            <person name="Sakamoto S."/>
            <person name="Ohme-Takagi M."/>
            <person name="Yagi M."/>
            <person name="Zeng S.J."/>
            <person name="Shen C.Y."/>
            <person name="Yeh C.M."/>
            <person name="Luo Y.B."/>
            <person name="Tsai W.C."/>
            <person name="Van de Peer Y."/>
            <person name="Liu Z.J."/>
        </authorList>
    </citation>
    <scope>NUCLEOTIDE SEQUENCE [LARGE SCALE GENOMIC DNA]</scope>
    <source>
        <strain evidence="10">cv. Shenzhen</strain>
        <tissue evidence="9">Stem</tissue>
    </source>
</reference>
<dbReference type="STRING" id="1088818.A0A2I0ASC8"/>
<organism evidence="9 10">
    <name type="scientific">Apostasia shenzhenica</name>
    <dbReference type="NCBI Taxonomy" id="1088818"/>
    <lineage>
        <taxon>Eukaryota</taxon>
        <taxon>Viridiplantae</taxon>
        <taxon>Streptophyta</taxon>
        <taxon>Embryophyta</taxon>
        <taxon>Tracheophyta</taxon>
        <taxon>Spermatophyta</taxon>
        <taxon>Magnoliopsida</taxon>
        <taxon>Liliopsida</taxon>
        <taxon>Asparagales</taxon>
        <taxon>Orchidaceae</taxon>
        <taxon>Apostasioideae</taxon>
        <taxon>Apostasia</taxon>
    </lineage>
</organism>
<dbReference type="InterPro" id="IPR050291">
    <property type="entry name" value="CDF_Transporter"/>
</dbReference>
<accession>A0A2I0ASC8</accession>
<keyword evidence="5" id="KW-0812">Transmembrane</keyword>
<evidence type="ECO:0000256" key="7">
    <source>
        <dbReference type="ARBA" id="ARBA00023136"/>
    </source>
</evidence>
<dbReference type="SUPFAM" id="SSF161111">
    <property type="entry name" value="Cation efflux protein transmembrane domain-like"/>
    <property type="match status" value="1"/>
</dbReference>
<dbReference type="InterPro" id="IPR058533">
    <property type="entry name" value="Cation_efflux_TM"/>
</dbReference>
<dbReference type="PANTHER" id="PTHR43840:SF15">
    <property type="entry name" value="MITOCHONDRIAL METAL TRANSPORTER 1-RELATED"/>
    <property type="match status" value="1"/>
</dbReference>
<evidence type="ECO:0000256" key="6">
    <source>
        <dbReference type="ARBA" id="ARBA00022989"/>
    </source>
</evidence>
<keyword evidence="7" id="KW-0472">Membrane</keyword>
<evidence type="ECO:0000256" key="5">
    <source>
        <dbReference type="ARBA" id="ARBA00022692"/>
    </source>
</evidence>
<proteinExistence type="inferred from homology"/>
<dbReference type="OrthoDB" id="435980at2759"/>
<dbReference type="NCBIfam" id="TIGR01297">
    <property type="entry name" value="CDF"/>
    <property type="match status" value="1"/>
</dbReference>
<evidence type="ECO:0000313" key="10">
    <source>
        <dbReference type="Proteomes" id="UP000236161"/>
    </source>
</evidence>
<dbReference type="Proteomes" id="UP000236161">
    <property type="component" value="Unassembled WGS sequence"/>
</dbReference>
<keyword evidence="10" id="KW-1185">Reference proteome</keyword>
<name>A0A2I0ASC8_9ASPA</name>
<dbReference type="EMBL" id="KZ451953">
    <property type="protein sequence ID" value="PKA58447.1"/>
    <property type="molecule type" value="Genomic_DNA"/>
</dbReference>
<protein>
    <submittedName>
        <fullName evidence="9">Metal tolerance protein C1</fullName>
    </submittedName>
</protein>
<dbReference type="AlphaFoldDB" id="A0A2I0ASC8"/>
<evidence type="ECO:0000313" key="9">
    <source>
        <dbReference type="EMBL" id="PKA58447.1"/>
    </source>
</evidence>
<dbReference type="InterPro" id="IPR027469">
    <property type="entry name" value="Cation_efflux_TMD_sf"/>
</dbReference>
<comment type="similarity">
    <text evidence="3">Belongs to the cation diffusion facilitator (CDF) transporter (TC 2.A.4) family. SLC30A subfamily.</text>
</comment>
<dbReference type="InterPro" id="IPR002524">
    <property type="entry name" value="Cation_efflux"/>
</dbReference>
<evidence type="ECO:0000256" key="2">
    <source>
        <dbReference type="ARBA" id="ARBA00004141"/>
    </source>
</evidence>
<evidence type="ECO:0000256" key="4">
    <source>
        <dbReference type="ARBA" id="ARBA00022448"/>
    </source>
</evidence>
<dbReference type="Pfam" id="PF01545">
    <property type="entry name" value="Cation_efflux"/>
    <property type="match status" value="1"/>
</dbReference>